<reference evidence="2 3" key="1">
    <citation type="submission" date="2022-11" db="EMBL/GenBank/DDBJ databases">
        <title>Spartinivicinus poritis sp. nov., isolated from scleractinian coral Porites lutea.</title>
        <authorList>
            <person name="Zhang G."/>
            <person name="Cai L."/>
            <person name="Wei Q."/>
        </authorList>
    </citation>
    <scope>NUCLEOTIDE SEQUENCE [LARGE SCALE GENOMIC DNA]</scope>
    <source>
        <strain evidence="2 3">A2-2</strain>
    </source>
</reference>
<dbReference type="Proteomes" id="UP001528823">
    <property type="component" value="Unassembled WGS sequence"/>
</dbReference>
<evidence type="ECO:0000259" key="1">
    <source>
        <dbReference type="Pfam" id="PF07238"/>
    </source>
</evidence>
<proteinExistence type="predicted"/>
<feature type="domain" description="PilZ" evidence="1">
    <location>
        <begin position="12"/>
        <end position="115"/>
    </location>
</feature>
<accession>A0ABT5UH07</accession>
<evidence type="ECO:0000313" key="2">
    <source>
        <dbReference type="EMBL" id="MDE1464339.1"/>
    </source>
</evidence>
<dbReference type="InterPro" id="IPR009875">
    <property type="entry name" value="PilZ_domain"/>
</dbReference>
<dbReference type="RefSeq" id="WP_274690667.1">
    <property type="nucleotide sequence ID" value="NZ_JAPMOU010000033.1"/>
</dbReference>
<keyword evidence="3" id="KW-1185">Reference proteome</keyword>
<gene>
    <name evidence="2" type="ORF">ORQ98_20465</name>
</gene>
<dbReference type="Gene3D" id="2.40.10.220">
    <property type="entry name" value="predicted glycosyltransferase like domains"/>
    <property type="match status" value="1"/>
</dbReference>
<protein>
    <submittedName>
        <fullName evidence="2">PilZ domain-containing protein</fullName>
    </submittedName>
</protein>
<sequence length="118" mass="13522">MTKLIDVPVSQEQRAYPRKEINWQTAIKGTDHGEALPAEAINISVQGVLLTTSVSFQIKQKLSIMIKAHHLNNQLIIYAIAEVKHVIKRKSDYHIGLQFKKIQPLAKKFIYRFVENSI</sequence>
<organism evidence="2 3">
    <name type="scientific">Spartinivicinus poritis</name>
    <dbReference type="NCBI Taxonomy" id="2994640"/>
    <lineage>
        <taxon>Bacteria</taxon>
        <taxon>Pseudomonadati</taxon>
        <taxon>Pseudomonadota</taxon>
        <taxon>Gammaproteobacteria</taxon>
        <taxon>Oceanospirillales</taxon>
        <taxon>Zooshikellaceae</taxon>
        <taxon>Spartinivicinus</taxon>
    </lineage>
</organism>
<dbReference type="EMBL" id="JAPMOU010000033">
    <property type="protein sequence ID" value="MDE1464339.1"/>
    <property type="molecule type" value="Genomic_DNA"/>
</dbReference>
<name>A0ABT5UH07_9GAMM</name>
<comment type="caution">
    <text evidence="2">The sequence shown here is derived from an EMBL/GenBank/DDBJ whole genome shotgun (WGS) entry which is preliminary data.</text>
</comment>
<dbReference type="SUPFAM" id="SSF141371">
    <property type="entry name" value="PilZ domain-like"/>
    <property type="match status" value="1"/>
</dbReference>
<dbReference type="Pfam" id="PF07238">
    <property type="entry name" value="PilZ"/>
    <property type="match status" value="1"/>
</dbReference>
<evidence type="ECO:0000313" key="3">
    <source>
        <dbReference type="Proteomes" id="UP001528823"/>
    </source>
</evidence>